<sequence length="88" mass="9440">MEVYYGIKSSKFSYATSTWTSEGSTKALVCYHLSGISSSKEVALSQAFREGEERERKSGGGGGCDSRATGGRRTIGGVGVLWFRSAFL</sequence>
<accession>A0ACB9IN18</accession>
<protein>
    <submittedName>
        <fullName evidence="1">Uncharacterized protein</fullName>
    </submittedName>
</protein>
<evidence type="ECO:0000313" key="2">
    <source>
        <dbReference type="Proteomes" id="UP001056120"/>
    </source>
</evidence>
<dbReference type="Proteomes" id="UP001056120">
    <property type="component" value="Linkage Group LG08"/>
</dbReference>
<name>A0ACB9IN18_9ASTR</name>
<organism evidence="1 2">
    <name type="scientific">Smallanthus sonchifolius</name>
    <dbReference type="NCBI Taxonomy" id="185202"/>
    <lineage>
        <taxon>Eukaryota</taxon>
        <taxon>Viridiplantae</taxon>
        <taxon>Streptophyta</taxon>
        <taxon>Embryophyta</taxon>
        <taxon>Tracheophyta</taxon>
        <taxon>Spermatophyta</taxon>
        <taxon>Magnoliopsida</taxon>
        <taxon>eudicotyledons</taxon>
        <taxon>Gunneridae</taxon>
        <taxon>Pentapetalae</taxon>
        <taxon>asterids</taxon>
        <taxon>campanulids</taxon>
        <taxon>Asterales</taxon>
        <taxon>Asteraceae</taxon>
        <taxon>Asteroideae</taxon>
        <taxon>Heliantheae alliance</taxon>
        <taxon>Millerieae</taxon>
        <taxon>Smallanthus</taxon>
    </lineage>
</organism>
<gene>
    <name evidence="1" type="ORF">L1987_24418</name>
</gene>
<evidence type="ECO:0000313" key="1">
    <source>
        <dbReference type="EMBL" id="KAI3808467.1"/>
    </source>
</evidence>
<comment type="caution">
    <text evidence="1">The sequence shown here is derived from an EMBL/GenBank/DDBJ whole genome shotgun (WGS) entry which is preliminary data.</text>
</comment>
<reference evidence="2" key="1">
    <citation type="journal article" date="2022" name="Mol. Ecol. Resour.">
        <title>The genomes of chicory, endive, great burdock and yacon provide insights into Asteraceae palaeo-polyploidization history and plant inulin production.</title>
        <authorList>
            <person name="Fan W."/>
            <person name="Wang S."/>
            <person name="Wang H."/>
            <person name="Wang A."/>
            <person name="Jiang F."/>
            <person name="Liu H."/>
            <person name="Zhao H."/>
            <person name="Xu D."/>
            <person name="Zhang Y."/>
        </authorList>
    </citation>
    <scope>NUCLEOTIDE SEQUENCE [LARGE SCALE GENOMIC DNA]</scope>
    <source>
        <strain evidence="2">cv. Yunnan</strain>
    </source>
</reference>
<dbReference type="EMBL" id="CM042025">
    <property type="protein sequence ID" value="KAI3808467.1"/>
    <property type="molecule type" value="Genomic_DNA"/>
</dbReference>
<proteinExistence type="predicted"/>
<keyword evidence="2" id="KW-1185">Reference proteome</keyword>
<reference evidence="1 2" key="2">
    <citation type="journal article" date="2022" name="Mol. Ecol. Resour.">
        <title>The genomes of chicory, endive, great burdock and yacon provide insights into Asteraceae paleo-polyploidization history and plant inulin production.</title>
        <authorList>
            <person name="Fan W."/>
            <person name="Wang S."/>
            <person name="Wang H."/>
            <person name="Wang A."/>
            <person name="Jiang F."/>
            <person name="Liu H."/>
            <person name="Zhao H."/>
            <person name="Xu D."/>
            <person name="Zhang Y."/>
        </authorList>
    </citation>
    <scope>NUCLEOTIDE SEQUENCE [LARGE SCALE GENOMIC DNA]</scope>
    <source>
        <strain evidence="2">cv. Yunnan</strain>
        <tissue evidence="1">Leaves</tissue>
    </source>
</reference>